<evidence type="ECO:0000259" key="1">
    <source>
        <dbReference type="Pfam" id="PF03372"/>
    </source>
</evidence>
<feature type="domain" description="Endonuclease/exonuclease/phosphatase" evidence="1">
    <location>
        <begin position="155"/>
        <end position="495"/>
    </location>
</feature>
<gene>
    <name evidence="3 4" type="primary">LOC113401521</name>
</gene>
<dbReference type="Proteomes" id="UP001652626">
    <property type="component" value="Chromosome Z"/>
</dbReference>
<name>A0A8B8IMZ3_VANTA</name>
<dbReference type="OrthoDB" id="10253982at2759"/>
<dbReference type="InterPro" id="IPR005135">
    <property type="entry name" value="Endo/exonuclease/phosphatase"/>
</dbReference>
<dbReference type="Gene3D" id="3.60.10.10">
    <property type="entry name" value="Endonuclease/exonuclease/phosphatase"/>
    <property type="match status" value="1"/>
</dbReference>
<evidence type="ECO:0000313" key="4">
    <source>
        <dbReference type="RefSeq" id="XP_026497246.2"/>
    </source>
</evidence>
<accession>A0A8B8IMZ3</accession>
<dbReference type="GeneID" id="113401521"/>
<reference evidence="3 4" key="1">
    <citation type="submission" date="2025-05" db="UniProtKB">
        <authorList>
            <consortium name="RefSeq"/>
        </authorList>
    </citation>
    <scope>IDENTIFICATION</scope>
    <source>
        <tissue evidence="3 4">Whole body</tissue>
    </source>
</reference>
<sequence>MLKLTHHFCRYSRLTFENINHYSTVVKQFTNLSCKRKTCFTWNSQQSLLSPIVYSGVQWRLLANIKKRFRNKKSYVDSNVAKIPKQMSESLQPTLNHISYGGQFEISEEDNTSNEWRDQSSSFNNTPCNIPTDFRIWESVGNNNEQSNGFRFKVMSYNVLAQYLLECHPYLYKECSSRNLKWRVRSARIYDEILSLSPDILCLQEVQVSHLNSFYVKLEQMGYFGIYKQKTGHRHDGCAIYFKQCQFDMLDHVTVEYYQPEIPILNRDNIGLMVKLLPKASPCTPIVIATTHLLYNPKRTDVRLAQMQVLLAEIDRFAYDSKAKGSYLPIILTGDFNSSPDSAVINLLDRGRVNARALRDNSDWKKIGVTDNCQHLSVYLNRSKGIAPDFSMLKIFNSDYSINSQRKDTSPIPDYSEMFNSGSICHPLKLTSVYNKVKSDGRLEATTFQDYWITVDYIYFSHCKSLKLLERLRLPSEVECDVLGKLPNDHYGSDHLALAATFEIKPTTSSL</sequence>
<dbReference type="AlphaFoldDB" id="A0A8B8IMZ3"/>
<protein>
    <submittedName>
        <fullName evidence="3 4">Protein angel homolog 2 isoform X1</fullName>
    </submittedName>
</protein>
<proteinExistence type="predicted"/>
<dbReference type="OMA" id="RWITVDY"/>
<dbReference type="PANTHER" id="PTHR12121:SF34">
    <property type="entry name" value="PROTEIN ANGEL"/>
    <property type="match status" value="1"/>
</dbReference>
<dbReference type="Pfam" id="PF03372">
    <property type="entry name" value="Exo_endo_phos"/>
    <property type="match status" value="1"/>
</dbReference>
<dbReference type="InterPro" id="IPR036691">
    <property type="entry name" value="Endo/exonu/phosph_ase_sf"/>
</dbReference>
<evidence type="ECO:0000313" key="2">
    <source>
        <dbReference type="Proteomes" id="UP001652626"/>
    </source>
</evidence>
<dbReference type="GO" id="GO:0000175">
    <property type="term" value="F:3'-5'-RNA exonuclease activity"/>
    <property type="evidence" value="ECO:0007669"/>
    <property type="project" value="TreeGrafter"/>
</dbReference>
<organism evidence="2 4">
    <name type="scientific">Vanessa tameamea</name>
    <name type="common">Kamehameha butterfly</name>
    <dbReference type="NCBI Taxonomy" id="334116"/>
    <lineage>
        <taxon>Eukaryota</taxon>
        <taxon>Metazoa</taxon>
        <taxon>Ecdysozoa</taxon>
        <taxon>Arthropoda</taxon>
        <taxon>Hexapoda</taxon>
        <taxon>Insecta</taxon>
        <taxon>Pterygota</taxon>
        <taxon>Neoptera</taxon>
        <taxon>Endopterygota</taxon>
        <taxon>Lepidoptera</taxon>
        <taxon>Glossata</taxon>
        <taxon>Ditrysia</taxon>
        <taxon>Papilionoidea</taxon>
        <taxon>Nymphalidae</taxon>
        <taxon>Nymphalinae</taxon>
        <taxon>Vanessa</taxon>
    </lineage>
</organism>
<dbReference type="PANTHER" id="PTHR12121">
    <property type="entry name" value="CARBON CATABOLITE REPRESSOR PROTEIN 4"/>
    <property type="match status" value="1"/>
</dbReference>
<dbReference type="RefSeq" id="XP_026497246.2">
    <property type="nucleotide sequence ID" value="XM_026641461.2"/>
</dbReference>
<evidence type="ECO:0000313" key="3">
    <source>
        <dbReference type="RefSeq" id="XP_026497238.2"/>
    </source>
</evidence>
<dbReference type="InterPro" id="IPR050410">
    <property type="entry name" value="CCR4/nocturin_mRNA_transcr"/>
</dbReference>
<dbReference type="RefSeq" id="XP_026497238.2">
    <property type="nucleotide sequence ID" value="XM_026641453.2"/>
</dbReference>
<dbReference type="SUPFAM" id="SSF56219">
    <property type="entry name" value="DNase I-like"/>
    <property type="match status" value="1"/>
</dbReference>
<keyword evidence="2" id="KW-1185">Reference proteome</keyword>